<sequence length="58" mass="6350">MCGSTPVADKRANPRPMKGSAEEFAKTLRLANIPPMRKLKDPVSISAATKQSEMCTRM</sequence>
<feature type="region of interest" description="Disordered" evidence="1">
    <location>
        <begin position="1"/>
        <end position="20"/>
    </location>
</feature>
<evidence type="ECO:0000256" key="1">
    <source>
        <dbReference type="SAM" id="MobiDB-lite"/>
    </source>
</evidence>
<proteinExistence type="predicted"/>
<dbReference type="Gramene" id="CDF36770">
    <property type="protein sequence ID" value="CDF36770"/>
    <property type="gene ID" value="CHC_T00004816001"/>
</dbReference>
<keyword evidence="3" id="KW-1185">Reference proteome</keyword>
<dbReference type="RefSeq" id="XP_005716589.1">
    <property type="nucleotide sequence ID" value="XM_005716532.1"/>
</dbReference>
<organism evidence="2 3">
    <name type="scientific">Chondrus crispus</name>
    <name type="common">Carrageen Irish moss</name>
    <name type="synonym">Polymorpha crispa</name>
    <dbReference type="NCBI Taxonomy" id="2769"/>
    <lineage>
        <taxon>Eukaryota</taxon>
        <taxon>Rhodophyta</taxon>
        <taxon>Florideophyceae</taxon>
        <taxon>Rhodymeniophycidae</taxon>
        <taxon>Gigartinales</taxon>
        <taxon>Gigartinaceae</taxon>
        <taxon>Chondrus</taxon>
    </lineage>
</organism>
<dbReference type="GeneID" id="17324304"/>
<dbReference type="EMBL" id="HG001800">
    <property type="protein sequence ID" value="CDF36770.1"/>
    <property type="molecule type" value="Genomic_DNA"/>
</dbReference>
<evidence type="ECO:0000313" key="3">
    <source>
        <dbReference type="Proteomes" id="UP000012073"/>
    </source>
</evidence>
<evidence type="ECO:0000313" key="2">
    <source>
        <dbReference type="EMBL" id="CDF36770.1"/>
    </source>
</evidence>
<dbReference type="AlphaFoldDB" id="R7QH67"/>
<gene>
    <name evidence="2" type="ORF">CHC_T00004816001</name>
</gene>
<dbReference type="KEGG" id="ccp:CHC_T00004816001"/>
<protein>
    <submittedName>
        <fullName evidence="2">Uncharacterized protein</fullName>
    </submittedName>
</protein>
<name>R7QH67_CHOCR</name>
<accession>R7QH67</accession>
<reference evidence="3" key="1">
    <citation type="journal article" date="2013" name="Proc. Natl. Acad. Sci. U.S.A.">
        <title>Genome structure and metabolic features in the red seaweed Chondrus crispus shed light on evolution of the Archaeplastida.</title>
        <authorList>
            <person name="Collen J."/>
            <person name="Porcel B."/>
            <person name="Carre W."/>
            <person name="Ball S.G."/>
            <person name="Chaparro C."/>
            <person name="Tonon T."/>
            <person name="Barbeyron T."/>
            <person name="Michel G."/>
            <person name="Noel B."/>
            <person name="Valentin K."/>
            <person name="Elias M."/>
            <person name="Artiguenave F."/>
            <person name="Arun A."/>
            <person name="Aury J.M."/>
            <person name="Barbosa-Neto J.F."/>
            <person name="Bothwell J.H."/>
            <person name="Bouget F.Y."/>
            <person name="Brillet L."/>
            <person name="Cabello-Hurtado F."/>
            <person name="Capella-Gutierrez S."/>
            <person name="Charrier B."/>
            <person name="Cladiere L."/>
            <person name="Cock J.M."/>
            <person name="Coelho S.M."/>
            <person name="Colleoni C."/>
            <person name="Czjzek M."/>
            <person name="Da Silva C."/>
            <person name="Delage L."/>
            <person name="Denoeud F."/>
            <person name="Deschamps P."/>
            <person name="Dittami S.M."/>
            <person name="Gabaldon T."/>
            <person name="Gachon C.M."/>
            <person name="Groisillier A."/>
            <person name="Herve C."/>
            <person name="Jabbari K."/>
            <person name="Katinka M."/>
            <person name="Kloareg B."/>
            <person name="Kowalczyk N."/>
            <person name="Labadie K."/>
            <person name="Leblanc C."/>
            <person name="Lopez P.J."/>
            <person name="McLachlan D.H."/>
            <person name="Meslet-Cladiere L."/>
            <person name="Moustafa A."/>
            <person name="Nehr Z."/>
            <person name="Nyvall Collen P."/>
            <person name="Panaud O."/>
            <person name="Partensky F."/>
            <person name="Poulain J."/>
            <person name="Rensing S.A."/>
            <person name="Rousvoal S."/>
            <person name="Samson G."/>
            <person name="Symeonidi A."/>
            <person name="Weissenbach J."/>
            <person name="Zambounis A."/>
            <person name="Wincker P."/>
            <person name="Boyen C."/>
        </authorList>
    </citation>
    <scope>NUCLEOTIDE SEQUENCE [LARGE SCALE GENOMIC DNA]</scope>
    <source>
        <strain evidence="3">cv. Stackhouse</strain>
    </source>
</reference>
<dbReference type="Proteomes" id="UP000012073">
    <property type="component" value="Unassembled WGS sequence"/>
</dbReference>